<dbReference type="EC" id="3.2.1.52" evidence="3"/>
<dbReference type="Gene3D" id="3.20.20.80">
    <property type="entry name" value="Glycosidases"/>
    <property type="match status" value="1"/>
</dbReference>
<reference evidence="7 8" key="1">
    <citation type="submission" date="2024-07" db="EMBL/GenBank/DDBJ databases">
        <title>Chromosome-level genome assembly of the water stick insect Ranatra chinensis (Heteroptera: Nepidae).</title>
        <authorList>
            <person name="Liu X."/>
        </authorList>
    </citation>
    <scope>NUCLEOTIDE SEQUENCE [LARGE SCALE GENOMIC DNA]</scope>
    <source>
        <strain evidence="7">Cailab_2021Rc</strain>
        <tissue evidence="7">Muscle</tissue>
    </source>
</reference>
<dbReference type="InterPro" id="IPR017853">
    <property type="entry name" value="GH"/>
</dbReference>
<dbReference type="EMBL" id="JBFDAA010000004">
    <property type="protein sequence ID" value="KAL1137686.1"/>
    <property type="molecule type" value="Genomic_DNA"/>
</dbReference>
<dbReference type="InterPro" id="IPR015883">
    <property type="entry name" value="Glyco_hydro_20_cat"/>
</dbReference>
<feature type="domain" description="Glycoside hydrolase family 20 catalytic" evidence="6">
    <location>
        <begin position="67"/>
        <end position="213"/>
    </location>
</feature>
<dbReference type="InterPro" id="IPR038901">
    <property type="entry name" value="HEXDC-like"/>
</dbReference>
<dbReference type="Proteomes" id="UP001558652">
    <property type="component" value="Unassembled WGS sequence"/>
</dbReference>
<dbReference type="AlphaFoldDB" id="A0ABD0YNX5"/>
<evidence type="ECO:0000256" key="5">
    <source>
        <dbReference type="SAM" id="SignalP"/>
    </source>
</evidence>
<evidence type="ECO:0000313" key="8">
    <source>
        <dbReference type="Proteomes" id="UP001558652"/>
    </source>
</evidence>
<feature type="chain" id="PRO_5044880861" description="beta-N-acetylhexosaminidase" evidence="5">
    <location>
        <begin position="18"/>
        <end position="492"/>
    </location>
</feature>
<comment type="caution">
    <text evidence="7">The sequence shown here is derived from an EMBL/GenBank/DDBJ whole genome shotgun (WGS) entry which is preliminary data.</text>
</comment>
<evidence type="ECO:0000259" key="6">
    <source>
        <dbReference type="Pfam" id="PF00728"/>
    </source>
</evidence>
<proteinExistence type="inferred from homology"/>
<protein>
    <recommendedName>
        <fullName evidence="3">beta-N-acetylhexosaminidase</fullName>
        <ecNumber evidence="3">3.2.1.52</ecNumber>
    </recommendedName>
</protein>
<dbReference type="Pfam" id="PF00728">
    <property type="entry name" value="Glyco_hydro_20"/>
    <property type="match status" value="1"/>
</dbReference>
<comment type="catalytic activity">
    <reaction evidence="1">
        <text>Hydrolysis of terminal non-reducing N-acetyl-D-hexosamine residues in N-acetyl-beta-D-hexosaminides.</text>
        <dbReference type="EC" id="3.2.1.52"/>
    </reaction>
</comment>
<dbReference type="CDD" id="cd06565">
    <property type="entry name" value="GH20_GcnA-like"/>
    <property type="match status" value="1"/>
</dbReference>
<dbReference type="SUPFAM" id="SSF51445">
    <property type="entry name" value="(Trans)glycosidases"/>
    <property type="match status" value="1"/>
</dbReference>
<dbReference type="PANTHER" id="PTHR21040:SF8">
    <property type="entry name" value="BCDNA.GH04120"/>
    <property type="match status" value="1"/>
</dbReference>
<evidence type="ECO:0000256" key="2">
    <source>
        <dbReference type="ARBA" id="ARBA00006285"/>
    </source>
</evidence>
<name>A0ABD0YNX5_9HEMI</name>
<evidence type="ECO:0000256" key="4">
    <source>
        <dbReference type="ARBA" id="ARBA00022801"/>
    </source>
</evidence>
<accession>A0ABD0YNX5</accession>
<feature type="signal peptide" evidence="5">
    <location>
        <begin position="1"/>
        <end position="17"/>
    </location>
</feature>
<sequence>MHLVWYFLCVLGFTSKSFRVVHLDLKGAPPRLGYLRQLLPLLAAQGCDALLIEYEDMFPYTGRLANASALNAYTRKDVKRLLSWAHDMGMEVIPLVQTFGHLEYVLKLEEFRHYRELPSFPQEVCPSNEDTMSLIEEMIEQMMSLHPDAKYLHLGCDEVFHIAACSKCTQRHLSKIYARYVIQLAELVRKKYPGVTPIIWDDMMRQWSPQYISSSPLTSLIEPMVWVYAEDVSKLLPHYIWHWYGKTFKKVWIAGAYKGATLPTSVVPDIEVHFKNQISWLNYIDNTPVQIKGFVLTGWSRYDHFAVLCELLPVSIPSLFLGLSLISRKHKHITQTEVFNIWHSSMRCSPSLKFDLHNLKFEPRYLSSCNFPGIEIYNAILQYLTIKSNIEALDISLTEKKGWMTKYNVDHNYTSPWRILEDYRSLNAHQLQQELGHFKNSTELKLSKYFDQFSINEWIEQKIFPLEFKLHNLRKTMENLIRRDVWPRRPLR</sequence>
<evidence type="ECO:0000256" key="1">
    <source>
        <dbReference type="ARBA" id="ARBA00001231"/>
    </source>
</evidence>
<comment type="similarity">
    <text evidence="2">Belongs to the glycosyl hydrolase 20 family.</text>
</comment>
<dbReference type="PANTHER" id="PTHR21040">
    <property type="entry name" value="BCDNA.GH04120"/>
    <property type="match status" value="1"/>
</dbReference>
<gene>
    <name evidence="7" type="ORF">AAG570_009382</name>
</gene>
<keyword evidence="4" id="KW-0378">Hydrolase</keyword>
<dbReference type="GO" id="GO:0004563">
    <property type="term" value="F:beta-N-acetylhexosaminidase activity"/>
    <property type="evidence" value="ECO:0007669"/>
    <property type="project" value="UniProtKB-EC"/>
</dbReference>
<organism evidence="7 8">
    <name type="scientific">Ranatra chinensis</name>
    <dbReference type="NCBI Taxonomy" id="642074"/>
    <lineage>
        <taxon>Eukaryota</taxon>
        <taxon>Metazoa</taxon>
        <taxon>Ecdysozoa</taxon>
        <taxon>Arthropoda</taxon>
        <taxon>Hexapoda</taxon>
        <taxon>Insecta</taxon>
        <taxon>Pterygota</taxon>
        <taxon>Neoptera</taxon>
        <taxon>Paraneoptera</taxon>
        <taxon>Hemiptera</taxon>
        <taxon>Heteroptera</taxon>
        <taxon>Panheteroptera</taxon>
        <taxon>Nepomorpha</taxon>
        <taxon>Nepidae</taxon>
        <taxon>Ranatrinae</taxon>
        <taxon>Ranatra</taxon>
    </lineage>
</organism>
<evidence type="ECO:0000256" key="3">
    <source>
        <dbReference type="ARBA" id="ARBA00012663"/>
    </source>
</evidence>
<keyword evidence="5" id="KW-0732">Signal</keyword>
<keyword evidence="8" id="KW-1185">Reference proteome</keyword>
<evidence type="ECO:0000313" key="7">
    <source>
        <dbReference type="EMBL" id="KAL1137686.1"/>
    </source>
</evidence>